<keyword evidence="2" id="KW-1185">Reference proteome</keyword>
<proteinExistence type="predicted"/>
<reference evidence="1 2" key="1">
    <citation type="journal article" date="2019" name="Nat. Ecol. Evol.">
        <title>Megaphylogeny resolves global patterns of mushroom evolution.</title>
        <authorList>
            <person name="Varga T."/>
            <person name="Krizsan K."/>
            <person name="Foldi C."/>
            <person name="Dima B."/>
            <person name="Sanchez-Garcia M."/>
            <person name="Sanchez-Ramirez S."/>
            <person name="Szollosi G.J."/>
            <person name="Szarkandi J.G."/>
            <person name="Papp V."/>
            <person name="Albert L."/>
            <person name="Andreopoulos W."/>
            <person name="Angelini C."/>
            <person name="Antonin V."/>
            <person name="Barry K.W."/>
            <person name="Bougher N.L."/>
            <person name="Buchanan P."/>
            <person name="Buyck B."/>
            <person name="Bense V."/>
            <person name="Catcheside P."/>
            <person name="Chovatia M."/>
            <person name="Cooper J."/>
            <person name="Damon W."/>
            <person name="Desjardin D."/>
            <person name="Finy P."/>
            <person name="Geml J."/>
            <person name="Haridas S."/>
            <person name="Hughes K."/>
            <person name="Justo A."/>
            <person name="Karasinski D."/>
            <person name="Kautmanova I."/>
            <person name="Kiss B."/>
            <person name="Kocsube S."/>
            <person name="Kotiranta H."/>
            <person name="LaButti K.M."/>
            <person name="Lechner B.E."/>
            <person name="Liimatainen K."/>
            <person name="Lipzen A."/>
            <person name="Lukacs Z."/>
            <person name="Mihaltcheva S."/>
            <person name="Morgado L.N."/>
            <person name="Niskanen T."/>
            <person name="Noordeloos M.E."/>
            <person name="Ohm R.A."/>
            <person name="Ortiz-Santana B."/>
            <person name="Ovrebo C."/>
            <person name="Racz N."/>
            <person name="Riley R."/>
            <person name="Savchenko A."/>
            <person name="Shiryaev A."/>
            <person name="Soop K."/>
            <person name="Spirin V."/>
            <person name="Szebenyi C."/>
            <person name="Tomsovsky M."/>
            <person name="Tulloss R.E."/>
            <person name="Uehling J."/>
            <person name="Grigoriev I.V."/>
            <person name="Vagvolgyi C."/>
            <person name="Papp T."/>
            <person name="Martin F.M."/>
            <person name="Miettinen O."/>
            <person name="Hibbett D.S."/>
            <person name="Nagy L.G."/>
        </authorList>
    </citation>
    <scope>NUCLEOTIDE SEQUENCE [LARGE SCALE GENOMIC DNA]</scope>
    <source>
        <strain evidence="1 2">NL-1719</strain>
    </source>
</reference>
<evidence type="ECO:0000313" key="1">
    <source>
        <dbReference type="EMBL" id="TFK61428.1"/>
    </source>
</evidence>
<organism evidence="1 2">
    <name type="scientific">Pluteus cervinus</name>
    <dbReference type="NCBI Taxonomy" id="181527"/>
    <lineage>
        <taxon>Eukaryota</taxon>
        <taxon>Fungi</taxon>
        <taxon>Dikarya</taxon>
        <taxon>Basidiomycota</taxon>
        <taxon>Agaricomycotina</taxon>
        <taxon>Agaricomycetes</taxon>
        <taxon>Agaricomycetidae</taxon>
        <taxon>Agaricales</taxon>
        <taxon>Pluteineae</taxon>
        <taxon>Pluteaceae</taxon>
        <taxon>Pluteus</taxon>
    </lineage>
</organism>
<dbReference type="Proteomes" id="UP000308600">
    <property type="component" value="Unassembled WGS sequence"/>
</dbReference>
<gene>
    <name evidence="1" type="ORF">BDN72DRAFT_936118</name>
</gene>
<dbReference type="EMBL" id="ML208661">
    <property type="protein sequence ID" value="TFK61428.1"/>
    <property type="molecule type" value="Genomic_DNA"/>
</dbReference>
<evidence type="ECO:0000313" key="2">
    <source>
        <dbReference type="Proteomes" id="UP000308600"/>
    </source>
</evidence>
<name>A0ACD3A6G1_9AGAR</name>
<sequence length="449" mass="50427">MTKPKPLTGSLKIASQPRGTTRKSQSGTANSTTPAPRDSRSASPQPQSSKKQKRPRRARDPSPKPRANSPSALFDLDIPEYDDEEEEEMRGLTDPKKMTGAQYAIAKGRFLGRYRFMYCDLRGLLELGMRLLNGEVIQDEDDPEFDAAMEARELFNLAPLLQDHFLVNPHSVDKVVKQLDEGRRKARGSDINSLKTHMTRWKDFVDDPTFDTFERTSLGFNHPLTGPLLCPQTLDWSDEGTQKGLRDGTIIPGPDDFPRLLWESPETATRGSFLQGFLRSPWVVLTCKHLYIGPRAAYKKPSHKSNRPGNAASHGVRELTKEAVAYAATLFRFVLSDQSSFSAQDDHEGKLFLYRAFYNNVVSIIGEMPGKMGEELLQWYDVQVFGSIYGGEDGTGASKRVKETSAMFALREEMRALEAAQAQQSERAQYILVAFLVDNVMVLNVVLDW</sequence>
<accession>A0ACD3A6G1</accession>
<protein>
    <submittedName>
        <fullName evidence="1">Uncharacterized protein</fullName>
    </submittedName>
</protein>